<dbReference type="PROSITE" id="PS50991">
    <property type="entry name" value="PYR_CT"/>
    <property type="match status" value="1"/>
</dbReference>
<name>A0A1J5ECP5_9BACT</name>
<evidence type="ECO:0000259" key="10">
    <source>
        <dbReference type="PROSITE" id="PS50991"/>
    </source>
</evidence>
<evidence type="ECO:0000313" key="12">
    <source>
        <dbReference type="Proteomes" id="UP000183085"/>
    </source>
</evidence>
<dbReference type="InterPro" id="IPR000891">
    <property type="entry name" value="PYR_CT"/>
</dbReference>
<dbReference type="GO" id="GO:0043714">
    <property type="term" value="F:(R)-citramalate synthase activity"/>
    <property type="evidence" value="ECO:0007669"/>
    <property type="project" value="UniProtKB-UniRule"/>
</dbReference>
<dbReference type="PANTHER" id="PTHR43538:SF1">
    <property type="entry name" value="(R)-CITRAMALATE SYNTHASE"/>
    <property type="match status" value="1"/>
</dbReference>
<accession>A0A1J5ECP5</accession>
<comment type="pathway">
    <text evidence="1">Amino-acid biosynthesis; L-isoleucine biosynthesis; 2-oxobutanoate from pyruvate: step 1/3.</text>
</comment>
<dbReference type="InterPro" id="IPR036230">
    <property type="entry name" value="LeuA_allosteric_dom_sf"/>
</dbReference>
<evidence type="ECO:0000313" key="11">
    <source>
        <dbReference type="EMBL" id="OIP41070.1"/>
    </source>
</evidence>
<dbReference type="Gene3D" id="3.30.160.270">
    <property type="match status" value="1"/>
</dbReference>
<evidence type="ECO:0000256" key="9">
    <source>
        <dbReference type="RuleBase" id="RU003523"/>
    </source>
</evidence>
<dbReference type="InterPro" id="IPR013785">
    <property type="entry name" value="Aldolase_TIM"/>
</dbReference>
<keyword evidence="4" id="KW-0412">Isoleucine biosynthesis</keyword>
<dbReference type="STRING" id="1817895.AUJ95_03840"/>
<dbReference type="InterPro" id="IPR013709">
    <property type="entry name" value="2-isopropylmalate_synth_dimer"/>
</dbReference>
<dbReference type="InterPro" id="IPR005675">
    <property type="entry name" value="Citramal_synthase"/>
</dbReference>
<dbReference type="SUPFAM" id="SSF110921">
    <property type="entry name" value="2-isopropylmalate synthase LeuA, allosteric (dimerisation) domain"/>
    <property type="match status" value="1"/>
</dbReference>
<organism evidence="11 12">
    <name type="scientific">Candidatus Desantisbacteria bacterium CG2_30_40_21</name>
    <dbReference type="NCBI Taxonomy" id="1817895"/>
    <lineage>
        <taxon>Bacteria</taxon>
        <taxon>Candidatus Desantisiibacteriota</taxon>
    </lineage>
</organism>
<keyword evidence="3" id="KW-0028">Amino-acid biosynthesis</keyword>
<dbReference type="CDD" id="cd07941">
    <property type="entry name" value="DRE_TIM_LeuA3"/>
    <property type="match status" value="1"/>
</dbReference>
<dbReference type="UniPathway" id="UPA00047">
    <property type="reaction ID" value="UER00066"/>
</dbReference>
<dbReference type="PANTHER" id="PTHR43538">
    <property type="entry name" value="ALPHA-IPM SYNTHASE/HOMOCITRATE SYNTHASE"/>
    <property type="match status" value="1"/>
</dbReference>
<dbReference type="Proteomes" id="UP000183085">
    <property type="component" value="Unassembled WGS sequence"/>
</dbReference>
<evidence type="ECO:0000256" key="4">
    <source>
        <dbReference type="ARBA" id="ARBA00022624"/>
    </source>
</evidence>
<dbReference type="InterPro" id="IPR054691">
    <property type="entry name" value="LeuA/HCS_post-cat"/>
</dbReference>
<dbReference type="Gene3D" id="4.10.430.20">
    <property type="match status" value="1"/>
</dbReference>
<keyword evidence="5 9" id="KW-0808">Transferase</keyword>
<evidence type="ECO:0000256" key="6">
    <source>
        <dbReference type="ARBA" id="ARBA00023304"/>
    </source>
</evidence>
<sequence>MSVQLSEVLPHKISIYDTTLRDGTQMEGINFSLEDKLRIAKRLDHLGVHYIEGGWPGSNPKDSRFFEEMKNIRLNHARITAFGSTRHAKIAVDKDPNIQALLAAQTGTICIFGKTWDLHVKEALNIFLEENLVMIRESVGYLKQHGKEVIYDAEHFFDGYKSNPRYALSTLEAAMEAGADTIVLCDTNGGSIPQEIEAAIVMVKKVIKIPLGIHSHNDSDMAVANTITAVKMGCCHVQGTINGYGERCGNANLCSIIPNLKLKLSIACIDDAQLKSLTEVSRYVSELANMVPQTHQPFVGASAFAHKGGIHVSAIKKNTRTYEHIQPELVGNSRRILISELAGQSSILHKAEEYKIDLSKNTIDVRKILQKVKELEDAGYQFEGADASLELLMKKTVGDYKPSFILKDFQVVVEKKENEIRSKATITIEVNDEVEHTVAEGDGPVDALGKALRKALEGFYPILKGAHLTDYKVRVLDAKDGTAAKVRVLIESSDINEIWGTVGVSENLIEASYQALRDSIEYVLHRKSANISA</sequence>
<dbReference type="PROSITE" id="PS00815">
    <property type="entry name" value="AIPM_HOMOCIT_SYNTH_1"/>
    <property type="match status" value="1"/>
</dbReference>
<evidence type="ECO:0000256" key="5">
    <source>
        <dbReference type="ARBA" id="ARBA00022679"/>
    </source>
</evidence>
<comment type="similarity">
    <text evidence="2 9">Belongs to the alpha-IPM synthase/homocitrate synthase family.</text>
</comment>
<dbReference type="AlphaFoldDB" id="A0A1J5ECP5"/>
<dbReference type="SMART" id="SM00917">
    <property type="entry name" value="LeuA_dimer"/>
    <property type="match status" value="1"/>
</dbReference>
<dbReference type="InterPro" id="IPR002034">
    <property type="entry name" value="AIPM/Hcit_synth_CS"/>
</dbReference>
<evidence type="ECO:0000256" key="8">
    <source>
        <dbReference type="NCBIfam" id="TIGR00977"/>
    </source>
</evidence>
<evidence type="ECO:0000256" key="1">
    <source>
        <dbReference type="ARBA" id="ARBA00004743"/>
    </source>
</evidence>
<keyword evidence="6" id="KW-0100">Branched-chain amino acid biosynthesis</keyword>
<protein>
    <recommendedName>
        <fullName evidence="8">Citramalate synthase</fullName>
        <ecNumber evidence="8">2.3.3.21</ecNumber>
    </recommendedName>
</protein>
<comment type="catalytic activity">
    <reaction evidence="7">
        <text>pyruvate + acetyl-CoA + H2O = (3R)-citramalate + CoA + H(+)</text>
        <dbReference type="Rhea" id="RHEA:19045"/>
        <dbReference type="ChEBI" id="CHEBI:15361"/>
        <dbReference type="ChEBI" id="CHEBI:15377"/>
        <dbReference type="ChEBI" id="CHEBI:15378"/>
        <dbReference type="ChEBI" id="CHEBI:30934"/>
        <dbReference type="ChEBI" id="CHEBI:57287"/>
        <dbReference type="ChEBI" id="CHEBI:57288"/>
        <dbReference type="EC" id="2.3.3.21"/>
    </reaction>
</comment>
<feature type="domain" description="Pyruvate carboxyltransferase" evidence="10">
    <location>
        <begin position="13"/>
        <end position="275"/>
    </location>
</feature>
<evidence type="ECO:0000256" key="2">
    <source>
        <dbReference type="ARBA" id="ARBA00006154"/>
    </source>
</evidence>
<proteinExistence type="inferred from homology"/>
<gene>
    <name evidence="11" type="ORF">AUJ95_03840</name>
</gene>
<dbReference type="SUPFAM" id="SSF51569">
    <property type="entry name" value="Aldolase"/>
    <property type="match status" value="1"/>
</dbReference>
<dbReference type="GO" id="GO:0009098">
    <property type="term" value="P:L-leucine biosynthetic process"/>
    <property type="evidence" value="ECO:0007669"/>
    <property type="project" value="InterPro"/>
</dbReference>
<dbReference type="Gene3D" id="3.20.20.70">
    <property type="entry name" value="Aldolase class I"/>
    <property type="match status" value="1"/>
</dbReference>
<evidence type="ECO:0000256" key="7">
    <source>
        <dbReference type="ARBA" id="ARBA00048263"/>
    </source>
</evidence>
<evidence type="ECO:0000256" key="3">
    <source>
        <dbReference type="ARBA" id="ARBA00022605"/>
    </source>
</evidence>
<dbReference type="EC" id="2.3.3.21" evidence="8"/>
<reference evidence="11 12" key="1">
    <citation type="journal article" date="2016" name="Environ. Microbiol.">
        <title>Genomic resolution of a cold subsurface aquifer community provides metabolic insights for novel microbes adapted to high CO concentrations.</title>
        <authorList>
            <person name="Probst A.J."/>
            <person name="Castelle C.J."/>
            <person name="Singh A."/>
            <person name="Brown C.T."/>
            <person name="Anantharaman K."/>
            <person name="Sharon I."/>
            <person name="Hug L.A."/>
            <person name="Burstein D."/>
            <person name="Emerson J.B."/>
            <person name="Thomas B.C."/>
            <person name="Banfield J.F."/>
        </authorList>
    </citation>
    <scope>NUCLEOTIDE SEQUENCE [LARGE SCALE GENOMIC DNA]</scope>
    <source>
        <strain evidence="11">CG2_30_40_21</strain>
    </source>
</reference>
<dbReference type="Pfam" id="PF22617">
    <property type="entry name" value="HCS_D2"/>
    <property type="match status" value="1"/>
</dbReference>
<dbReference type="GO" id="GO:0003852">
    <property type="term" value="F:2-isopropylmalate synthase activity"/>
    <property type="evidence" value="ECO:0007669"/>
    <property type="project" value="InterPro"/>
</dbReference>
<dbReference type="Pfam" id="PF00682">
    <property type="entry name" value="HMGL-like"/>
    <property type="match status" value="1"/>
</dbReference>
<dbReference type="EMBL" id="MNYI01000095">
    <property type="protein sequence ID" value="OIP41070.1"/>
    <property type="molecule type" value="Genomic_DNA"/>
</dbReference>
<dbReference type="GO" id="GO:0009097">
    <property type="term" value="P:isoleucine biosynthetic process"/>
    <property type="evidence" value="ECO:0007669"/>
    <property type="project" value="UniProtKB-UniRule"/>
</dbReference>
<dbReference type="NCBIfam" id="TIGR00977">
    <property type="entry name" value="citramal_synth"/>
    <property type="match status" value="1"/>
</dbReference>
<comment type="caution">
    <text evidence="11">The sequence shown here is derived from an EMBL/GenBank/DDBJ whole genome shotgun (WGS) entry which is preliminary data.</text>
</comment>
<dbReference type="Pfam" id="PF08502">
    <property type="entry name" value="LeuA_dimer"/>
    <property type="match status" value="1"/>
</dbReference>